<comment type="caution">
    <text evidence="1">The sequence shown here is derived from an EMBL/GenBank/DDBJ whole genome shotgun (WGS) entry which is preliminary data.</text>
</comment>
<keyword evidence="2" id="KW-1185">Reference proteome</keyword>
<evidence type="ECO:0000313" key="1">
    <source>
        <dbReference type="EMBL" id="NYG32378.1"/>
    </source>
</evidence>
<proteinExistence type="predicted"/>
<organism evidence="1 2">
    <name type="scientific">Sphaerotilus montanus</name>
    <dbReference type="NCBI Taxonomy" id="522889"/>
    <lineage>
        <taxon>Bacteria</taxon>
        <taxon>Pseudomonadati</taxon>
        <taxon>Pseudomonadota</taxon>
        <taxon>Betaproteobacteria</taxon>
        <taxon>Burkholderiales</taxon>
        <taxon>Sphaerotilaceae</taxon>
        <taxon>Sphaerotilus</taxon>
    </lineage>
</organism>
<dbReference type="EMBL" id="JACCFH010000001">
    <property type="protein sequence ID" value="NYG32378.1"/>
    <property type="molecule type" value="Genomic_DNA"/>
</dbReference>
<sequence>MSLPPQLLIVAEDVLSLEVLKKVLIATGRAHDIFREVNERGFGNIRKGIPKYLGASRGMRHVVLTDLDQAPCAPSLRRDWGVAEVPEGLQFRVAVRETEAWLLADRAGFAQFAKVDVKKVPAEPERLPDPKQALVNLVRGSRSKRLVAEIVPPQGGSRVSMGPLYNERLSEFVREHWDVSVASEVAPSLLRTVERLRSFL</sequence>
<evidence type="ECO:0000313" key="2">
    <source>
        <dbReference type="Proteomes" id="UP000518288"/>
    </source>
</evidence>
<gene>
    <name evidence="1" type="ORF">BDD16_001364</name>
</gene>
<accession>A0A7Y9QYZ2</accession>
<reference evidence="1 2" key="1">
    <citation type="submission" date="2020-07" db="EMBL/GenBank/DDBJ databases">
        <title>Genomic Encyclopedia of Archaeal and Bacterial Type Strains, Phase II (KMG-II): from individual species to whole genera.</title>
        <authorList>
            <person name="Goeker M."/>
        </authorList>
    </citation>
    <scope>NUCLEOTIDE SEQUENCE [LARGE SCALE GENOMIC DNA]</scope>
    <source>
        <strain evidence="1 2">DSM 21226</strain>
    </source>
</reference>
<evidence type="ECO:0008006" key="3">
    <source>
        <dbReference type="Google" id="ProtNLM"/>
    </source>
</evidence>
<protein>
    <recommendedName>
        <fullName evidence="3">DUF4276 family protein</fullName>
    </recommendedName>
</protein>
<dbReference type="AlphaFoldDB" id="A0A7Y9QYZ2"/>
<dbReference type="Proteomes" id="UP000518288">
    <property type="component" value="Unassembled WGS sequence"/>
</dbReference>
<name>A0A7Y9QYZ2_9BURK</name>
<dbReference type="RefSeq" id="WP_179633275.1">
    <property type="nucleotide sequence ID" value="NZ_CAXYYM010000002.1"/>
</dbReference>